<evidence type="ECO:0000313" key="2">
    <source>
        <dbReference type="Proteomes" id="UP000887540"/>
    </source>
</evidence>
<reference evidence="3" key="1">
    <citation type="submission" date="2022-11" db="UniProtKB">
        <authorList>
            <consortium name="WormBaseParasite"/>
        </authorList>
    </citation>
    <scope>IDENTIFICATION</scope>
</reference>
<name>A0A914E3V1_9BILA</name>
<feature type="region of interest" description="Disordered" evidence="1">
    <location>
        <begin position="56"/>
        <end position="104"/>
    </location>
</feature>
<organism evidence="2 3">
    <name type="scientific">Acrobeloides nanus</name>
    <dbReference type="NCBI Taxonomy" id="290746"/>
    <lineage>
        <taxon>Eukaryota</taxon>
        <taxon>Metazoa</taxon>
        <taxon>Ecdysozoa</taxon>
        <taxon>Nematoda</taxon>
        <taxon>Chromadorea</taxon>
        <taxon>Rhabditida</taxon>
        <taxon>Tylenchina</taxon>
        <taxon>Cephalobomorpha</taxon>
        <taxon>Cephaloboidea</taxon>
        <taxon>Cephalobidae</taxon>
        <taxon>Acrobeloides</taxon>
    </lineage>
</organism>
<evidence type="ECO:0000256" key="1">
    <source>
        <dbReference type="SAM" id="MobiDB-lite"/>
    </source>
</evidence>
<dbReference type="WBParaSite" id="ACRNAN_scaffold5363.g22765.t1">
    <property type="protein sequence ID" value="ACRNAN_scaffold5363.g22765.t1"/>
    <property type="gene ID" value="ACRNAN_scaffold5363.g22765"/>
</dbReference>
<sequence length="104" mass="12098">MSENLSDYNSIIAELLVCFPAARDKVPEKRHQSTVYGTLLLNRTEPDTQAQIDESDIWVVPHKHQSRNSGQQSSQERENLKRHYSSINEYFREQTVNPKSRHTS</sequence>
<keyword evidence="2" id="KW-1185">Reference proteome</keyword>
<protein>
    <submittedName>
        <fullName evidence="3">Uncharacterized protein</fullName>
    </submittedName>
</protein>
<evidence type="ECO:0000313" key="3">
    <source>
        <dbReference type="WBParaSite" id="ACRNAN_scaffold5363.g22765.t1"/>
    </source>
</evidence>
<dbReference type="Proteomes" id="UP000887540">
    <property type="component" value="Unplaced"/>
</dbReference>
<accession>A0A914E3V1</accession>
<proteinExistence type="predicted"/>
<dbReference type="AlphaFoldDB" id="A0A914E3V1"/>